<keyword evidence="2" id="KW-1185">Reference proteome</keyword>
<protein>
    <submittedName>
        <fullName evidence="1">Uncharacterized protein</fullName>
    </submittedName>
</protein>
<sequence>MAFSSIHVLYLASLFISFPFPSQGDLIDEVCNETEELKASCLEILRNDPRSSSENLVVLSQIAIDAAIKNATGLSPYVQSLANKVTDPQVKARILGCVVNSDDALLHITQAKQLVATKQYGPANDKAHLANLALSTCDNSFLLPPANEPIELKQATNWLKALIVIFTVITNRFG</sequence>
<gene>
    <name evidence="1" type="ORF">L6452_18829</name>
</gene>
<name>A0ACB9C7F3_ARCLA</name>
<accession>A0ACB9C7F3</accession>
<reference evidence="2" key="1">
    <citation type="journal article" date="2022" name="Mol. Ecol. Resour.">
        <title>The genomes of chicory, endive, great burdock and yacon provide insights into Asteraceae palaeo-polyploidization history and plant inulin production.</title>
        <authorList>
            <person name="Fan W."/>
            <person name="Wang S."/>
            <person name="Wang H."/>
            <person name="Wang A."/>
            <person name="Jiang F."/>
            <person name="Liu H."/>
            <person name="Zhao H."/>
            <person name="Xu D."/>
            <person name="Zhang Y."/>
        </authorList>
    </citation>
    <scope>NUCLEOTIDE SEQUENCE [LARGE SCALE GENOMIC DNA]</scope>
    <source>
        <strain evidence="2">cv. Niubang</strain>
    </source>
</reference>
<proteinExistence type="predicted"/>
<evidence type="ECO:0000313" key="1">
    <source>
        <dbReference type="EMBL" id="KAI3730153.1"/>
    </source>
</evidence>
<dbReference type="EMBL" id="CM042051">
    <property type="protein sequence ID" value="KAI3730153.1"/>
    <property type="molecule type" value="Genomic_DNA"/>
</dbReference>
<comment type="caution">
    <text evidence="1">The sequence shown here is derived from an EMBL/GenBank/DDBJ whole genome shotgun (WGS) entry which is preliminary data.</text>
</comment>
<organism evidence="1 2">
    <name type="scientific">Arctium lappa</name>
    <name type="common">Greater burdock</name>
    <name type="synonym">Lappa major</name>
    <dbReference type="NCBI Taxonomy" id="4217"/>
    <lineage>
        <taxon>Eukaryota</taxon>
        <taxon>Viridiplantae</taxon>
        <taxon>Streptophyta</taxon>
        <taxon>Embryophyta</taxon>
        <taxon>Tracheophyta</taxon>
        <taxon>Spermatophyta</taxon>
        <taxon>Magnoliopsida</taxon>
        <taxon>eudicotyledons</taxon>
        <taxon>Gunneridae</taxon>
        <taxon>Pentapetalae</taxon>
        <taxon>asterids</taxon>
        <taxon>campanulids</taxon>
        <taxon>Asterales</taxon>
        <taxon>Asteraceae</taxon>
        <taxon>Carduoideae</taxon>
        <taxon>Cardueae</taxon>
        <taxon>Arctiinae</taxon>
        <taxon>Arctium</taxon>
    </lineage>
</organism>
<evidence type="ECO:0000313" key="2">
    <source>
        <dbReference type="Proteomes" id="UP001055879"/>
    </source>
</evidence>
<dbReference type="Proteomes" id="UP001055879">
    <property type="component" value="Linkage Group LG05"/>
</dbReference>
<reference evidence="1 2" key="2">
    <citation type="journal article" date="2022" name="Mol. Ecol. Resour.">
        <title>The genomes of chicory, endive, great burdock and yacon provide insights into Asteraceae paleo-polyploidization history and plant inulin production.</title>
        <authorList>
            <person name="Fan W."/>
            <person name="Wang S."/>
            <person name="Wang H."/>
            <person name="Wang A."/>
            <person name="Jiang F."/>
            <person name="Liu H."/>
            <person name="Zhao H."/>
            <person name="Xu D."/>
            <person name="Zhang Y."/>
        </authorList>
    </citation>
    <scope>NUCLEOTIDE SEQUENCE [LARGE SCALE GENOMIC DNA]</scope>
    <source>
        <strain evidence="2">cv. Niubang</strain>
    </source>
</reference>